<feature type="domain" description="Peptidase M28" evidence="1">
    <location>
        <begin position="94"/>
        <end position="291"/>
    </location>
</feature>
<comment type="caution">
    <text evidence="2">The sequence shown here is derived from an EMBL/GenBank/DDBJ whole genome shotgun (WGS) entry which is preliminary data.</text>
</comment>
<gene>
    <name evidence="2" type="ORF">ADIS_1028</name>
</gene>
<evidence type="ECO:0000259" key="1">
    <source>
        <dbReference type="Pfam" id="PF04389"/>
    </source>
</evidence>
<dbReference type="PANTHER" id="PTHR12147:SF26">
    <property type="entry name" value="PEPTIDASE M28 DOMAIN-CONTAINING PROTEIN"/>
    <property type="match status" value="1"/>
</dbReference>
<dbReference type="Pfam" id="PF04389">
    <property type="entry name" value="Peptidase_M28"/>
    <property type="match status" value="1"/>
</dbReference>
<sequence>MTPARYLFLACFLVLSHLGAGQGIDRGRLLADIRYLSSPALEGRAPLTDGSRLAQEFIASRFKELGMMSQYKGFVQPFSIKERFPDKRTPFGANIVGFIPGASSDKLILVLAHFDHLGRKGEDLYLGADDNASGVSALLHIAEYFSNLRPAHSMMFAAVDAEEIGMLGSKALVADFPFPLEQIALVVNMDMISRSTTNRLYAVGTRHYPQLKPALEAVRATASIDLVMGNDGEQGGQDWTNSSDHTPFHREGIPFVYFGVDDHKDYHKPTDTFENIDPEFFFQATSLVLQFLLEIDSRGVD</sequence>
<dbReference type="EMBL" id="AQHR01000035">
    <property type="protein sequence ID" value="EON78417.1"/>
    <property type="molecule type" value="Genomic_DNA"/>
</dbReference>
<dbReference type="Gene3D" id="3.40.630.10">
    <property type="entry name" value="Zn peptidases"/>
    <property type="match status" value="1"/>
</dbReference>
<dbReference type="AlphaFoldDB" id="R7ZWF6"/>
<proteinExistence type="predicted"/>
<keyword evidence="3" id="KW-1185">Reference proteome</keyword>
<dbReference type="InterPro" id="IPR045175">
    <property type="entry name" value="M28_fam"/>
</dbReference>
<dbReference type="OrthoDB" id="1521787at2"/>
<protein>
    <submittedName>
        <fullName evidence="2">Peptidase M20/M25/M40 family protein</fullName>
    </submittedName>
</protein>
<dbReference type="PANTHER" id="PTHR12147">
    <property type="entry name" value="METALLOPEPTIDASE M28 FAMILY MEMBER"/>
    <property type="match status" value="1"/>
</dbReference>
<dbReference type="GO" id="GO:0006508">
    <property type="term" value="P:proteolysis"/>
    <property type="evidence" value="ECO:0007669"/>
    <property type="project" value="InterPro"/>
</dbReference>
<reference evidence="2 3" key="1">
    <citation type="submission" date="2013-02" db="EMBL/GenBank/DDBJ databases">
        <title>A novel strain isolated from Lonar lake, Maharashtra, India.</title>
        <authorList>
            <person name="Singh A."/>
        </authorList>
    </citation>
    <scope>NUCLEOTIDE SEQUENCE [LARGE SCALE GENOMIC DNA]</scope>
    <source>
        <strain evidence="2 3">AK24</strain>
    </source>
</reference>
<dbReference type="GO" id="GO:0008235">
    <property type="term" value="F:metalloexopeptidase activity"/>
    <property type="evidence" value="ECO:0007669"/>
    <property type="project" value="InterPro"/>
</dbReference>
<dbReference type="SUPFAM" id="SSF53187">
    <property type="entry name" value="Zn-dependent exopeptidases"/>
    <property type="match status" value="1"/>
</dbReference>
<dbReference type="PATRIC" id="fig|1288963.3.peg.1026"/>
<dbReference type="Proteomes" id="UP000013909">
    <property type="component" value="Unassembled WGS sequence"/>
</dbReference>
<dbReference type="STRING" id="1232681.ADIS_1028"/>
<evidence type="ECO:0000313" key="3">
    <source>
        <dbReference type="Proteomes" id="UP000013909"/>
    </source>
</evidence>
<evidence type="ECO:0000313" key="2">
    <source>
        <dbReference type="EMBL" id="EON78417.1"/>
    </source>
</evidence>
<accession>R7ZWF6</accession>
<name>R7ZWF6_9BACT</name>
<dbReference type="InterPro" id="IPR007484">
    <property type="entry name" value="Peptidase_M28"/>
</dbReference>
<organism evidence="2 3">
    <name type="scientific">Lunatimonas lonarensis</name>
    <dbReference type="NCBI Taxonomy" id="1232681"/>
    <lineage>
        <taxon>Bacteria</taxon>
        <taxon>Pseudomonadati</taxon>
        <taxon>Bacteroidota</taxon>
        <taxon>Cytophagia</taxon>
        <taxon>Cytophagales</taxon>
        <taxon>Cyclobacteriaceae</taxon>
    </lineage>
</organism>